<dbReference type="Pfam" id="PF00535">
    <property type="entry name" value="Glycos_transf_2"/>
    <property type="match status" value="1"/>
</dbReference>
<dbReference type="InterPro" id="IPR029044">
    <property type="entry name" value="Nucleotide-diphossugar_trans"/>
</dbReference>
<dbReference type="Proteomes" id="UP001399917">
    <property type="component" value="Unassembled WGS sequence"/>
</dbReference>
<proteinExistence type="inferred from homology"/>
<dbReference type="RefSeq" id="WP_344843688.1">
    <property type="nucleotide sequence ID" value="NZ_BAABDF010000003.1"/>
</dbReference>
<feature type="domain" description="Glycosyltransferase 2-like" evidence="4">
    <location>
        <begin position="9"/>
        <end position="148"/>
    </location>
</feature>
<evidence type="ECO:0000313" key="6">
    <source>
        <dbReference type="Proteomes" id="UP001399917"/>
    </source>
</evidence>
<organism evidence="5 6">
    <name type="scientific">Celeribacter arenosi</name>
    <dbReference type="NCBI Taxonomy" id="792649"/>
    <lineage>
        <taxon>Bacteria</taxon>
        <taxon>Pseudomonadati</taxon>
        <taxon>Pseudomonadota</taxon>
        <taxon>Alphaproteobacteria</taxon>
        <taxon>Rhodobacterales</taxon>
        <taxon>Roseobacteraceae</taxon>
        <taxon>Celeribacter</taxon>
    </lineage>
</organism>
<keyword evidence="6" id="KW-1185">Reference proteome</keyword>
<evidence type="ECO:0000259" key="4">
    <source>
        <dbReference type="Pfam" id="PF00535"/>
    </source>
</evidence>
<evidence type="ECO:0000256" key="1">
    <source>
        <dbReference type="ARBA" id="ARBA00006739"/>
    </source>
</evidence>
<protein>
    <submittedName>
        <fullName evidence="5">Glycosyltransferase family 2 protein</fullName>
    </submittedName>
</protein>
<keyword evidence="3" id="KW-0808">Transferase</keyword>
<dbReference type="EMBL" id="BAABDF010000003">
    <property type="protein sequence ID" value="GAA3859303.1"/>
    <property type="molecule type" value="Genomic_DNA"/>
</dbReference>
<evidence type="ECO:0000256" key="3">
    <source>
        <dbReference type="ARBA" id="ARBA00022679"/>
    </source>
</evidence>
<dbReference type="InterPro" id="IPR001173">
    <property type="entry name" value="Glyco_trans_2-like"/>
</dbReference>
<dbReference type="Gene3D" id="3.90.550.10">
    <property type="entry name" value="Spore Coat Polysaccharide Biosynthesis Protein SpsA, Chain A"/>
    <property type="match status" value="1"/>
</dbReference>
<evidence type="ECO:0000313" key="5">
    <source>
        <dbReference type="EMBL" id="GAA3859303.1"/>
    </source>
</evidence>
<dbReference type="SUPFAM" id="SSF53448">
    <property type="entry name" value="Nucleotide-diphospho-sugar transferases"/>
    <property type="match status" value="1"/>
</dbReference>
<keyword evidence="2" id="KW-0328">Glycosyltransferase</keyword>
<evidence type="ECO:0000256" key="2">
    <source>
        <dbReference type="ARBA" id="ARBA00022676"/>
    </source>
</evidence>
<dbReference type="InterPro" id="IPR050834">
    <property type="entry name" value="Glycosyltransf_2"/>
</dbReference>
<dbReference type="CDD" id="cd04196">
    <property type="entry name" value="GT_2_like_d"/>
    <property type="match status" value="1"/>
</dbReference>
<gene>
    <name evidence="5" type="ORF">GCM10022404_07650</name>
</gene>
<reference evidence="6" key="1">
    <citation type="journal article" date="2019" name="Int. J. Syst. Evol. Microbiol.">
        <title>The Global Catalogue of Microorganisms (GCM) 10K type strain sequencing project: providing services to taxonomists for standard genome sequencing and annotation.</title>
        <authorList>
            <consortium name="The Broad Institute Genomics Platform"/>
            <consortium name="The Broad Institute Genome Sequencing Center for Infectious Disease"/>
            <person name="Wu L."/>
            <person name="Ma J."/>
        </authorList>
    </citation>
    <scope>NUCLEOTIDE SEQUENCE [LARGE SCALE GENOMIC DNA]</scope>
    <source>
        <strain evidence="6">JCM 17190</strain>
    </source>
</reference>
<accession>A0ABP7JZ53</accession>
<name>A0ABP7JZ53_9RHOB</name>
<sequence>MAQGRSVAILLASYNGARFIGEQLRSIAAQTHKDWALWVSDDGSTDGTRAIVEHFAEAHPGQVHLVDGPRRGTSAANFLSLCARPEIDADYFAFCDQDDVWMPDHLAVRLAQLAEGAALVGGRTAYVGEDGAPLGTSSHFRKSPSFENALVQSLAGGNTMVFDRRLRDLLALTPKKRLPAVHDWWAYQIATGAGLPVIYDPEPCLHYRQHGQNLIGSNTGFKAKMARIRGLFTGRFAGWNDENTVALEAMRPHLTPEACATFDRFVAARAARGVKALGAVRAAGLVRQSRIGTVSLYLAAALGRI</sequence>
<dbReference type="PANTHER" id="PTHR43685">
    <property type="entry name" value="GLYCOSYLTRANSFERASE"/>
    <property type="match status" value="1"/>
</dbReference>
<comment type="similarity">
    <text evidence="1">Belongs to the glycosyltransferase 2 family.</text>
</comment>
<comment type="caution">
    <text evidence="5">The sequence shown here is derived from an EMBL/GenBank/DDBJ whole genome shotgun (WGS) entry which is preliminary data.</text>
</comment>
<dbReference type="PANTHER" id="PTHR43685:SF5">
    <property type="entry name" value="GLYCOSYLTRANSFERASE EPSE-RELATED"/>
    <property type="match status" value="1"/>
</dbReference>